<feature type="transmembrane region" description="Helical" evidence="1">
    <location>
        <begin position="20"/>
        <end position="43"/>
    </location>
</feature>
<keyword evidence="1" id="KW-0812">Transmembrane</keyword>
<evidence type="ECO:0000256" key="1">
    <source>
        <dbReference type="SAM" id="Phobius"/>
    </source>
</evidence>
<evidence type="ECO:0000313" key="3">
    <source>
        <dbReference type="Proteomes" id="UP000475249"/>
    </source>
</evidence>
<proteinExistence type="predicted"/>
<dbReference type="PANTHER" id="PTHR47148:SF1">
    <property type="entry name" value="CYTOCHROME C OXIDASE ASSEMBLY FACTOR 1 HOMOLOG"/>
    <property type="match status" value="1"/>
</dbReference>
<dbReference type="InterPro" id="IPR014807">
    <property type="entry name" value="Coa1"/>
</dbReference>
<evidence type="ECO:0008006" key="4">
    <source>
        <dbReference type="Google" id="ProtNLM"/>
    </source>
</evidence>
<accession>A0A6L9EE41</accession>
<comment type="caution">
    <text evidence="2">The sequence shown here is derived from an EMBL/GenBank/DDBJ whole genome shotgun (WGS) entry which is preliminary data.</text>
</comment>
<sequence>MDNELVPQPSWWKRNWKWVLPLGGCMTLIVLFVIFVSSIFFGVTKMFEESAPYEYALEKINNDDQMIELMGSPIEKDGIMSGNYEWKNGVKSADMSIPISGPKNSGTLYIRATGEGEEWTYHEIRVVVRDSEEFDLLESDWE</sequence>
<gene>
    <name evidence="2" type="ORF">GTQ38_11390</name>
</gene>
<evidence type="ECO:0000313" key="2">
    <source>
        <dbReference type="EMBL" id="NAS12609.1"/>
    </source>
</evidence>
<dbReference type="PANTHER" id="PTHR47148">
    <property type="entry name" value="CYTOCHROME C OXIDASE ASSEMBLY FACTOR 1 HOMOLOG"/>
    <property type="match status" value="1"/>
</dbReference>
<organism evidence="2 3">
    <name type="scientific">Poritiphilus flavus</name>
    <dbReference type="NCBI Taxonomy" id="2697053"/>
    <lineage>
        <taxon>Bacteria</taxon>
        <taxon>Pseudomonadati</taxon>
        <taxon>Bacteroidota</taxon>
        <taxon>Flavobacteriia</taxon>
        <taxon>Flavobacteriales</taxon>
        <taxon>Flavobacteriaceae</taxon>
        <taxon>Poritiphilus</taxon>
    </lineage>
</organism>
<dbReference type="EMBL" id="WXYO01000005">
    <property type="protein sequence ID" value="NAS12609.1"/>
    <property type="molecule type" value="Genomic_DNA"/>
</dbReference>
<dbReference type="GO" id="GO:0032981">
    <property type="term" value="P:mitochondrial respiratory chain complex I assembly"/>
    <property type="evidence" value="ECO:0007669"/>
    <property type="project" value="TreeGrafter"/>
</dbReference>
<keyword evidence="3" id="KW-1185">Reference proteome</keyword>
<dbReference type="RefSeq" id="WP_161435643.1">
    <property type="nucleotide sequence ID" value="NZ_WXYO01000005.1"/>
</dbReference>
<keyword evidence="1" id="KW-0472">Membrane</keyword>
<dbReference type="AlphaFoldDB" id="A0A6L9EE41"/>
<dbReference type="Pfam" id="PF08695">
    <property type="entry name" value="Coa1"/>
    <property type="match status" value="1"/>
</dbReference>
<dbReference type="Proteomes" id="UP000475249">
    <property type="component" value="Unassembled WGS sequence"/>
</dbReference>
<protein>
    <recommendedName>
        <fullName evidence="4">Cytochrome oxidase complex assembly protein 1</fullName>
    </recommendedName>
</protein>
<reference evidence="2 3" key="1">
    <citation type="submission" date="2020-01" db="EMBL/GenBank/DDBJ databases">
        <title>Bacteria diversity of Porities sp.</title>
        <authorList>
            <person name="Wang G."/>
        </authorList>
    </citation>
    <scope>NUCLEOTIDE SEQUENCE [LARGE SCALE GENOMIC DNA]</scope>
    <source>
        <strain evidence="2 3">R33</strain>
    </source>
</reference>
<keyword evidence="1" id="KW-1133">Transmembrane helix</keyword>
<name>A0A6L9EE41_9FLAO</name>